<evidence type="ECO:0008006" key="7">
    <source>
        <dbReference type="Google" id="ProtNLM"/>
    </source>
</evidence>
<organism evidence="5 6">
    <name type="scientific">Prorocentrum cordatum</name>
    <dbReference type="NCBI Taxonomy" id="2364126"/>
    <lineage>
        <taxon>Eukaryota</taxon>
        <taxon>Sar</taxon>
        <taxon>Alveolata</taxon>
        <taxon>Dinophyceae</taxon>
        <taxon>Prorocentrales</taxon>
        <taxon>Prorocentraceae</taxon>
        <taxon>Prorocentrum</taxon>
    </lineage>
</organism>
<dbReference type="Gene3D" id="2.40.50.140">
    <property type="entry name" value="Nucleic acid-binding proteins"/>
    <property type="match status" value="1"/>
</dbReference>
<dbReference type="PANTHER" id="PTHR10769">
    <property type="entry name" value="40S RIBOSOMAL PROTEIN S28"/>
    <property type="match status" value="1"/>
</dbReference>
<evidence type="ECO:0000313" key="5">
    <source>
        <dbReference type="EMBL" id="CAK0878559.1"/>
    </source>
</evidence>
<evidence type="ECO:0000256" key="1">
    <source>
        <dbReference type="ARBA" id="ARBA00005943"/>
    </source>
</evidence>
<dbReference type="InterPro" id="IPR000289">
    <property type="entry name" value="Ribosomal_eS28"/>
</dbReference>
<dbReference type="SUPFAM" id="SSF50249">
    <property type="entry name" value="Nucleic acid-binding proteins"/>
    <property type="match status" value="1"/>
</dbReference>
<dbReference type="Pfam" id="PF01200">
    <property type="entry name" value="Ribosomal_S28e"/>
    <property type="match status" value="1"/>
</dbReference>
<dbReference type="PANTHER" id="PTHR10769:SF3">
    <property type="entry name" value="SMALL RIBOSOMAL SUBUNIT PROTEIN ES28"/>
    <property type="match status" value="1"/>
</dbReference>
<gene>
    <name evidence="5" type="ORF">PCOR1329_LOCUS62284</name>
</gene>
<keyword evidence="6" id="KW-1185">Reference proteome</keyword>
<feature type="region of interest" description="Disordered" evidence="4">
    <location>
        <begin position="1"/>
        <end position="25"/>
    </location>
</feature>
<dbReference type="InterPro" id="IPR012340">
    <property type="entry name" value="NA-bd_OB-fold"/>
</dbReference>
<dbReference type="CDD" id="cd04457">
    <property type="entry name" value="S1_S28E"/>
    <property type="match status" value="1"/>
</dbReference>
<proteinExistence type="inferred from homology"/>
<evidence type="ECO:0000313" key="6">
    <source>
        <dbReference type="Proteomes" id="UP001189429"/>
    </source>
</evidence>
<reference evidence="5" key="1">
    <citation type="submission" date="2023-10" db="EMBL/GenBank/DDBJ databases">
        <authorList>
            <person name="Chen Y."/>
            <person name="Shah S."/>
            <person name="Dougan E. K."/>
            <person name="Thang M."/>
            <person name="Chan C."/>
        </authorList>
    </citation>
    <scope>NUCLEOTIDE SEQUENCE [LARGE SCALE GENOMIC DNA]</scope>
</reference>
<comment type="similarity">
    <text evidence="1">Belongs to the eukaryotic ribosomal protein eS28 family.</text>
</comment>
<accession>A0ABN9VZU3</accession>
<evidence type="ECO:0000256" key="3">
    <source>
        <dbReference type="ARBA" id="ARBA00023274"/>
    </source>
</evidence>
<evidence type="ECO:0000256" key="4">
    <source>
        <dbReference type="SAM" id="MobiDB-lite"/>
    </source>
</evidence>
<keyword evidence="3" id="KW-0687">Ribonucleoprotein</keyword>
<evidence type="ECO:0000256" key="2">
    <source>
        <dbReference type="ARBA" id="ARBA00022980"/>
    </source>
</evidence>
<dbReference type="Proteomes" id="UP001189429">
    <property type="component" value="Unassembled WGS sequence"/>
</dbReference>
<name>A0ABN9VZU3_9DINO</name>
<comment type="caution">
    <text evidence="5">The sequence shown here is derived from an EMBL/GenBank/DDBJ whole genome shotgun (WGS) entry which is preliminary data.</text>
</comment>
<sequence>MGTLRALIPPPALSSREPRAAGARGHADTWLMHQEVNEGIATVVMKFFRMMVPGRSKAQRDAASYWGEPQLAGSAPKQPLSYLKRTATPARTSDSYFMSAGFAAPRRGAGQPTVAFRCPHQARLRIADPRAGRPRSSVAVGVAGAAGQLNRGGLRSHELQLEALGYMLMSPRGTASPCTFSAPRAESKPAWRSGAAHAKASCRLKALLWTGRFYSTKDMVRLYKGHVLSFIGGATSAIFHATDAVLKMIDDIQTEFLDHVSLTGEEAFCEFNLAPLKMSRQIDHGIRHPHRHLSVMAGISAQGAAGSLLVAGPGARMDSNAPKLAKVEKILGRTGSRGGVIQVRVMFMTETTPELAGRSLIRNVKGPVREGDILALLETEREARRRCADDARQQLQEAPAKMVNLSKQLVL</sequence>
<dbReference type="EMBL" id="CAUYUJ010017860">
    <property type="protein sequence ID" value="CAK0878559.1"/>
    <property type="molecule type" value="Genomic_DNA"/>
</dbReference>
<protein>
    <recommendedName>
        <fullName evidence="7">40S ribosomal protein S28</fullName>
    </recommendedName>
</protein>
<keyword evidence="2" id="KW-0689">Ribosomal protein</keyword>